<gene>
    <name evidence="5" type="primary">reg</name>
    <name evidence="5" type="ORF">NOCA2310200</name>
</gene>
<evidence type="ECO:0000313" key="5">
    <source>
        <dbReference type="EMBL" id="CUR56178.1"/>
    </source>
</evidence>
<sequence length="198" mass="21566">MDMAKVKRESLGRADWAEAALEALARGGVSAVAVEPLAKALHTTKGSFYWHFADRNALLEATLGLWEQRDTERVMANLSETDPLARLRDLLRLAFRSVNDGADGATGTVELALQASASLPLVAAALQRVTTRRLELMTQLYVELGLFPEVARGRALLAYTAYLGHAQLAHSTPAVLPRGRALRQHVDRLVESLVDLGD</sequence>
<dbReference type="EMBL" id="CZKA01000025">
    <property type="protein sequence ID" value="CUR56178.1"/>
    <property type="molecule type" value="Genomic_DNA"/>
</dbReference>
<dbReference type="PROSITE" id="PS50977">
    <property type="entry name" value="HTH_TETR_2"/>
    <property type="match status" value="1"/>
</dbReference>
<evidence type="ECO:0000256" key="3">
    <source>
        <dbReference type="ARBA" id="ARBA00023163"/>
    </source>
</evidence>
<dbReference type="AlphaFoldDB" id="A0A2P2C2D4"/>
<name>A0A2P2C2D4_9ZZZZ</name>
<dbReference type="PANTHER" id="PTHR47506">
    <property type="entry name" value="TRANSCRIPTIONAL REGULATORY PROTEIN"/>
    <property type="match status" value="1"/>
</dbReference>
<dbReference type="GO" id="GO:0003677">
    <property type="term" value="F:DNA binding"/>
    <property type="evidence" value="ECO:0007669"/>
    <property type="project" value="UniProtKB-KW"/>
</dbReference>
<dbReference type="SUPFAM" id="SSF46689">
    <property type="entry name" value="Homeodomain-like"/>
    <property type="match status" value="1"/>
</dbReference>
<accession>A0A2P2C2D4</accession>
<evidence type="ECO:0000256" key="2">
    <source>
        <dbReference type="ARBA" id="ARBA00023125"/>
    </source>
</evidence>
<dbReference type="InterPro" id="IPR001647">
    <property type="entry name" value="HTH_TetR"/>
</dbReference>
<keyword evidence="3" id="KW-0804">Transcription</keyword>
<proteinExistence type="predicted"/>
<keyword evidence="1" id="KW-0805">Transcription regulation</keyword>
<evidence type="ECO:0000256" key="1">
    <source>
        <dbReference type="ARBA" id="ARBA00023015"/>
    </source>
</evidence>
<feature type="domain" description="HTH tetR-type" evidence="4">
    <location>
        <begin position="10"/>
        <end position="70"/>
    </location>
</feature>
<evidence type="ECO:0000259" key="4">
    <source>
        <dbReference type="PROSITE" id="PS50977"/>
    </source>
</evidence>
<dbReference type="Pfam" id="PF00440">
    <property type="entry name" value="TetR_N"/>
    <property type="match status" value="1"/>
</dbReference>
<dbReference type="Gene3D" id="1.10.357.10">
    <property type="entry name" value="Tetracycline Repressor, domain 2"/>
    <property type="match status" value="1"/>
</dbReference>
<dbReference type="PANTHER" id="PTHR47506:SF1">
    <property type="entry name" value="HTH-TYPE TRANSCRIPTIONAL REGULATOR YJDC"/>
    <property type="match status" value="1"/>
</dbReference>
<dbReference type="InterPro" id="IPR009057">
    <property type="entry name" value="Homeodomain-like_sf"/>
</dbReference>
<protein>
    <submittedName>
        <fullName evidence="5">TetR-type regulator</fullName>
    </submittedName>
</protein>
<reference evidence="5" key="1">
    <citation type="submission" date="2015-08" db="EMBL/GenBank/DDBJ databases">
        <authorList>
            <person name="Babu N.S."/>
            <person name="Beckwith C.J."/>
            <person name="Beseler K.G."/>
            <person name="Brison A."/>
            <person name="Carone J.V."/>
            <person name="Caskin T.P."/>
            <person name="Diamond M."/>
            <person name="Durham M.E."/>
            <person name="Foxe J.M."/>
            <person name="Go M."/>
            <person name="Henderson B.A."/>
            <person name="Jones I.B."/>
            <person name="McGettigan J.A."/>
            <person name="Micheletti S.J."/>
            <person name="Nasrallah M.E."/>
            <person name="Ortiz D."/>
            <person name="Piller C.R."/>
            <person name="Privatt S.R."/>
            <person name="Schneider S.L."/>
            <person name="Sharp S."/>
            <person name="Smith T.C."/>
            <person name="Stanton J.D."/>
            <person name="Ullery H.E."/>
            <person name="Wilson R.J."/>
            <person name="Serrano M.G."/>
            <person name="Buck G."/>
            <person name="Lee V."/>
            <person name="Wang Y."/>
            <person name="Carvalho R."/>
            <person name="Voegtly L."/>
            <person name="Shi R."/>
            <person name="Duckworth R."/>
            <person name="Johnson A."/>
            <person name="Loviza R."/>
            <person name="Walstead R."/>
            <person name="Shah Z."/>
            <person name="Kiflezghi M."/>
            <person name="Wade K."/>
            <person name="Ball S.L."/>
            <person name="Bradley K.W."/>
            <person name="Asai D.J."/>
            <person name="Bowman C.A."/>
            <person name="Russell D.A."/>
            <person name="Pope W.H."/>
            <person name="Jacobs-Sera D."/>
            <person name="Hendrix R.W."/>
            <person name="Hatfull G.F."/>
        </authorList>
    </citation>
    <scope>NUCLEOTIDE SEQUENCE</scope>
</reference>
<keyword evidence="2" id="KW-0238">DNA-binding</keyword>
<organism evidence="5">
    <name type="scientific">metagenome</name>
    <dbReference type="NCBI Taxonomy" id="256318"/>
    <lineage>
        <taxon>unclassified sequences</taxon>
        <taxon>metagenomes</taxon>
    </lineage>
</organism>